<keyword evidence="6" id="KW-0520">NAD</keyword>
<evidence type="ECO:0000256" key="6">
    <source>
        <dbReference type="ARBA" id="ARBA00023027"/>
    </source>
</evidence>
<reference evidence="14 15" key="1">
    <citation type="submission" date="2019-06" db="EMBL/GenBank/DDBJ databases">
        <title>Sequencing the genomes of 1000 actinobacteria strains.</title>
        <authorList>
            <person name="Klenk H.-P."/>
        </authorList>
    </citation>
    <scope>NUCLEOTIDE SEQUENCE [LARGE SCALE GENOMIC DNA]</scope>
    <source>
        <strain evidence="14 15">DSM 12335</strain>
    </source>
</reference>
<dbReference type="OrthoDB" id="9790352at2"/>
<comment type="catalytic activity">
    <reaction evidence="11">
        <text>(S)-2,3,4,5-tetrahydrodipicolinate + NAD(+) + H2O = (2S,4S)-4-hydroxy-2,3,4,5-tetrahydrodipicolinate + NADH + H(+)</text>
        <dbReference type="Rhea" id="RHEA:35323"/>
        <dbReference type="ChEBI" id="CHEBI:15377"/>
        <dbReference type="ChEBI" id="CHEBI:15378"/>
        <dbReference type="ChEBI" id="CHEBI:16845"/>
        <dbReference type="ChEBI" id="CHEBI:57540"/>
        <dbReference type="ChEBI" id="CHEBI:57945"/>
        <dbReference type="ChEBI" id="CHEBI:67139"/>
        <dbReference type="EC" id="1.17.1.8"/>
    </reaction>
</comment>
<keyword evidence="3" id="KW-0521">NADP</keyword>
<feature type="domain" description="Dihydrodipicolinate reductase C-terminal" evidence="13">
    <location>
        <begin position="108"/>
        <end position="220"/>
    </location>
</feature>
<gene>
    <name evidence="14" type="ORF">FB467_0115</name>
</gene>
<dbReference type="Gene3D" id="3.30.360.10">
    <property type="entry name" value="Dihydrodipicolinate Reductase, domain 2"/>
    <property type="match status" value="1"/>
</dbReference>
<dbReference type="Pfam" id="PF05173">
    <property type="entry name" value="DapB_C"/>
    <property type="match status" value="1"/>
</dbReference>
<dbReference type="AlphaFoldDB" id="A0A542YLT9"/>
<name>A0A542YLT9_9MICO</name>
<dbReference type="SUPFAM" id="SSF55347">
    <property type="entry name" value="Glyceraldehyde-3-phosphate dehydrogenase-like, C-terminal domain"/>
    <property type="match status" value="1"/>
</dbReference>
<comment type="pathway">
    <text evidence="8">Amino-acid biosynthesis; L-lysine biosynthesis via DAP pathway; (S)-tetrahydrodipicolinate from L-aspartate: step 4/4.</text>
</comment>
<keyword evidence="2" id="KW-0028">Amino-acid biosynthesis</keyword>
<evidence type="ECO:0000256" key="9">
    <source>
        <dbReference type="ARBA" id="ARBA00038983"/>
    </source>
</evidence>
<evidence type="ECO:0000259" key="13">
    <source>
        <dbReference type="Pfam" id="PF05173"/>
    </source>
</evidence>
<dbReference type="InterPro" id="IPR000846">
    <property type="entry name" value="DapB_N"/>
</dbReference>
<dbReference type="PANTHER" id="PTHR20836">
    <property type="entry name" value="DIHYDRODIPICOLINATE REDUCTASE"/>
    <property type="match status" value="1"/>
</dbReference>
<feature type="domain" description="Dihydrodipicolinate reductase N-terminal" evidence="12">
    <location>
        <begin position="4"/>
        <end position="98"/>
    </location>
</feature>
<evidence type="ECO:0000256" key="5">
    <source>
        <dbReference type="ARBA" id="ARBA00023002"/>
    </source>
</evidence>
<protein>
    <recommendedName>
        <fullName evidence="9">4-hydroxy-tetrahydrodipicolinate reductase</fullName>
        <ecNumber evidence="9">1.17.1.8</ecNumber>
    </recommendedName>
</protein>
<evidence type="ECO:0000256" key="10">
    <source>
        <dbReference type="ARBA" id="ARBA00049080"/>
    </source>
</evidence>
<dbReference type="GO" id="GO:0019877">
    <property type="term" value="P:diaminopimelate biosynthetic process"/>
    <property type="evidence" value="ECO:0007669"/>
    <property type="project" value="UniProtKB-KW"/>
</dbReference>
<evidence type="ECO:0000256" key="11">
    <source>
        <dbReference type="ARBA" id="ARBA00049396"/>
    </source>
</evidence>
<dbReference type="PIRSF" id="PIRSF000161">
    <property type="entry name" value="DHPR"/>
    <property type="match status" value="1"/>
</dbReference>
<keyword evidence="15" id="KW-1185">Reference proteome</keyword>
<dbReference type="Gene3D" id="3.40.50.720">
    <property type="entry name" value="NAD(P)-binding Rossmann-like Domain"/>
    <property type="match status" value="1"/>
</dbReference>
<keyword evidence="4" id="KW-0220">Diaminopimelate biosynthesis</keyword>
<evidence type="ECO:0000313" key="14">
    <source>
        <dbReference type="EMBL" id="TQL49050.1"/>
    </source>
</evidence>
<dbReference type="SUPFAM" id="SSF51735">
    <property type="entry name" value="NAD(P)-binding Rossmann-fold domains"/>
    <property type="match status" value="1"/>
</dbReference>
<keyword evidence="7" id="KW-0457">Lysine biosynthesis</keyword>
<dbReference type="Proteomes" id="UP000319516">
    <property type="component" value="Unassembled WGS sequence"/>
</dbReference>
<evidence type="ECO:0000256" key="1">
    <source>
        <dbReference type="ARBA" id="ARBA00006642"/>
    </source>
</evidence>
<comment type="similarity">
    <text evidence="1">Belongs to the DapB family.</text>
</comment>
<dbReference type="GO" id="GO:0009089">
    <property type="term" value="P:lysine biosynthetic process via diaminopimelate"/>
    <property type="evidence" value="ECO:0007669"/>
    <property type="project" value="InterPro"/>
</dbReference>
<organism evidence="14 15">
    <name type="scientific">Ornithinicoccus hortensis</name>
    <dbReference type="NCBI Taxonomy" id="82346"/>
    <lineage>
        <taxon>Bacteria</taxon>
        <taxon>Bacillati</taxon>
        <taxon>Actinomycetota</taxon>
        <taxon>Actinomycetes</taxon>
        <taxon>Micrococcales</taxon>
        <taxon>Intrasporangiaceae</taxon>
        <taxon>Ornithinicoccus</taxon>
    </lineage>
</organism>
<evidence type="ECO:0000256" key="7">
    <source>
        <dbReference type="ARBA" id="ARBA00023154"/>
    </source>
</evidence>
<dbReference type="PANTHER" id="PTHR20836:SF0">
    <property type="entry name" value="4-HYDROXY-TETRAHYDRODIPICOLINATE REDUCTASE 1, CHLOROPLASTIC-RELATED"/>
    <property type="match status" value="1"/>
</dbReference>
<evidence type="ECO:0000256" key="8">
    <source>
        <dbReference type="ARBA" id="ARBA00037922"/>
    </source>
</evidence>
<sequence>MALRIGIFGRGRLGSAVAAAVDAADDLDLAWTTGREGAPADRPVDVALDLSSADGVPGHLAWAAETRTDLVIGATGWDRGLVSDAGPEEFGVLTAPNFSLSVALMRRLALVLGRYADASPESADLAVSEVHHTRKVDAPSGTAVLLQHALAEGAARDAAAVQTASLRLGTVVGRHEVHYETPSESIVLSHQAHTREVYVPGALAAVRWLRGRTGLHTFDDLAADLLDPLLAKP</sequence>
<dbReference type="RefSeq" id="WP_141783359.1">
    <property type="nucleotide sequence ID" value="NZ_BAAAIK010000008.1"/>
</dbReference>
<dbReference type="Pfam" id="PF01113">
    <property type="entry name" value="DapB_N"/>
    <property type="match status" value="1"/>
</dbReference>
<evidence type="ECO:0000256" key="3">
    <source>
        <dbReference type="ARBA" id="ARBA00022857"/>
    </source>
</evidence>
<proteinExistence type="inferred from homology"/>
<dbReference type="InterPro" id="IPR022663">
    <property type="entry name" value="DapB_C"/>
</dbReference>
<accession>A0A542YLT9</accession>
<dbReference type="EMBL" id="VFOP01000001">
    <property type="protein sequence ID" value="TQL49050.1"/>
    <property type="molecule type" value="Genomic_DNA"/>
</dbReference>
<dbReference type="InterPro" id="IPR036291">
    <property type="entry name" value="NAD(P)-bd_dom_sf"/>
</dbReference>
<dbReference type="GO" id="GO:0008839">
    <property type="term" value="F:4-hydroxy-tetrahydrodipicolinate reductase"/>
    <property type="evidence" value="ECO:0007669"/>
    <property type="project" value="UniProtKB-EC"/>
</dbReference>
<evidence type="ECO:0000313" key="15">
    <source>
        <dbReference type="Proteomes" id="UP000319516"/>
    </source>
</evidence>
<evidence type="ECO:0000256" key="2">
    <source>
        <dbReference type="ARBA" id="ARBA00022605"/>
    </source>
</evidence>
<evidence type="ECO:0000259" key="12">
    <source>
        <dbReference type="Pfam" id="PF01113"/>
    </source>
</evidence>
<dbReference type="InterPro" id="IPR023940">
    <property type="entry name" value="DHDPR_bac"/>
</dbReference>
<dbReference type="GO" id="GO:0005829">
    <property type="term" value="C:cytosol"/>
    <property type="evidence" value="ECO:0007669"/>
    <property type="project" value="TreeGrafter"/>
</dbReference>
<comment type="caution">
    <text evidence="14">The sequence shown here is derived from an EMBL/GenBank/DDBJ whole genome shotgun (WGS) entry which is preliminary data.</text>
</comment>
<dbReference type="EC" id="1.17.1.8" evidence="9"/>
<comment type="catalytic activity">
    <reaction evidence="10">
        <text>(S)-2,3,4,5-tetrahydrodipicolinate + NADP(+) + H2O = (2S,4S)-4-hydroxy-2,3,4,5-tetrahydrodipicolinate + NADPH + H(+)</text>
        <dbReference type="Rhea" id="RHEA:35331"/>
        <dbReference type="ChEBI" id="CHEBI:15377"/>
        <dbReference type="ChEBI" id="CHEBI:15378"/>
        <dbReference type="ChEBI" id="CHEBI:16845"/>
        <dbReference type="ChEBI" id="CHEBI:57783"/>
        <dbReference type="ChEBI" id="CHEBI:58349"/>
        <dbReference type="ChEBI" id="CHEBI:67139"/>
        <dbReference type="EC" id="1.17.1.8"/>
    </reaction>
</comment>
<evidence type="ECO:0000256" key="4">
    <source>
        <dbReference type="ARBA" id="ARBA00022915"/>
    </source>
</evidence>
<keyword evidence="5" id="KW-0560">Oxidoreductase</keyword>